<dbReference type="InterPro" id="IPR029039">
    <property type="entry name" value="Flavoprotein-like_sf"/>
</dbReference>
<sequence>MTRRLVVVSAGLSAPSSTRLLADQLADAVTAAVTARGEALTVDTIEVRDLASDLVTTLTAGDSPRRR</sequence>
<organism evidence="1 2">
    <name type="scientific">Arsenicicoccus piscis</name>
    <dbReference type="NCBI Taxonomy" id="673954"/>
    <lineage>
        <taxon>Bacteria</taxon>
        <taxon>Bacillati</taxon>
        <taxon>Actinomycetota</taxon>
        <taxon>Actinomycetes</taxon>
        <taxon>Micrococcales</taxon>
        <taxon>Intrasporangiaceae</taxon>
        <taxon>Arsenicicoccus</taxon>
    </lineage>
</organism>
<accession>A0ABQ6HPX9</accession>
<gene>
    <name evidence="1" type="ORF">GCM10025862_20630</name>
</gene>
<comment type="caution">
    <text evidence="1">The sequence shown here is derived from an EMBL/GenBank/DDBJ whole genome shotgun (WGS) entry which is preliminary data.</text>
</comment>
<dbReference type="Proteomes" id="UP001157109">
    <property type="component" value="Unassembled WGS sequence"/>
</dbReference>
<proteinExistence type="predicted"/>
<evidence type="ECO:0000313" key="2">
    <source>
        <dbReference type="Proteomes" id="UP001157109"/>
    </source>
</evidence>
<evidence type="ECO:0000313" key="1">
    <source>
        <dbReference type="EMBL" id="GMA20042.1"/>
    </source>
</evidence>
<protein>
    <recommendedName>
        <fullName evidence="3">NADPH-dependent FMN reductase-like domain-containing protein</fullName>
    </recommendedName>
</protein>
<dbReference type="Gene3D" id="3.40.50.360">
    <property type="match status" value="1"/>
</dbReference>
<dbReference type="EMBL" id="BSUJ01000001">
    <property type="protein sequence ID" value="GMA20042.1"/>
    <property type="molecule type" value="Genomic_DNA"/>
</dbReference>
<evidence type="ECO:0008006" key="3">
    <source>
        <dbReference type="Google" id="ProtNLM"/>
    </source>
</evidence>
<dbReference type="RefSeq" id="WP_284284528.1">
    <property type="nucleotide sequence ID" value="NZ_BSUJ01000001.1"/>
</dbReference>
<reference evidence="2" key="1">
    <citation type="journal article" date="2019" name="Int. J. Syst. Evol. Microbiol.">
        <title>The Global Catalogue of Microorganisms (GCM) 10K type strain sequencing project: providing services to taxonomists for standard genome sequencing and annotation.</title>
        <authorList>
            <consortium name="The Broad Institute Genomics Platform"/>
            <consortium name="The Broad Institute Genome Sequencing Center for Infectious Disease"/>
            <person name="Wu L."/>
            <person name="Ma J."/>
        </authorList>
    </citation>
    <scope>NUCLEOTIDE SEQUENCE [LARGE SCALE GENOMIC DNA]</scope>
    <source>
        <strain evidence="2">NBRC 105830</strain>
    </source>
</reference>
<keyword evidence="2" id="KW-1185">Reference proteome</keyword>
<name>A0ABQ6HPX9_9MICO</name>